<feature type="domain" description="TIL" evidence="2">
    <location>
        <begin position="15"/>
        <end position="58"/>
    </location>
</feature>
<organism evidence="3 4">
    <name type="scientific">Felis catus</name>
    <name type="common">Cat</name>
    <name type="synonym">Felis silvestris catus</name>
    <dbReference type="NCBI Taxonomy" id="9685"/>
    <lineage>
        <taxon>Eukaryota</taxon>
        <taxon>Metazoa</taxon>
        <taxon>Chordata</taxon>
        <taxon>Craniata</taxon>
        <taxon>Vertebrata</taxon>
        <taxon>Euteleostomi</taxon>
        <taxon>Mammalia</taxon>
        <taxon>Eutheria</taxon>
        <taxon>Laurasiatheria</taxon>
        <taxon>Carnivora</taxon>
        <taxon>Feliformia</taxon>
        <taxon>Felidae</taxon>
        <taxon>Felinae</taxon>
        <taxon>Felis</taxon>
    </lineage>
</organism>
<evidence type="ECO:0000256" key="1">
    <source>
        <dbReference type="ARBA" id="ARBA00023157"/>
    </source>
</evidence>
<dbReference type="PANTHER" id="PTHR11339:SF408">
    <property type="entry name" value="MUCIN-5B"/>
    <property type="match status" value="1"/>
</dbReference>
<dbReference type="Gene3D" id="2.10.25.10">
    <property type="entry name" value="Laminin"/>
    <property type="match status" value="1"/>
</dbReference>
<keyword evidence="4" id="KW-1185">Reference proteome</keyword>
<dbReference type="Pfam" id="PF01826">
    <property type="entry name" value="TIL"/>
    <property type="match status" value="1"/>
</dbReference>
<dbReference type="SUPFAM" id="SSF57567">
    <property type="entry name" value="Serine protease inhibitors"/>
    <property type="match status" value="1"/>
</dbReference>
<dbReference type="InterPro" id="IPR050780">
    <property type="entry name" value="Mucin_vWF_Thrombospondin_sf"/>
</dbReference>
<sequence>MVYLDCRNVSAGAPGAECLRSCHTLDVDCFSTHCVSGCVCPPGLVSDGSGGCVAEEDCPCLHNEAAYKPGE</sequence>
<evidence type="ECO:0000313" key="3">
    <source>
        <dbReference type="Ensembl" id="ENSFCTP00005005985.1"/>
    </source>
</evidence>
<reference evidence="3" key="2">
    <citation type="submission" date="2025-08" db="UniProtKB">
        <authorList>
            <consortium name="Ensembl"/>
        </authorList>
    </citation>
    <scope>IDENTIFICATION</scope>
    <source>
        <strain evidence="3">breed Abyssinian</strain>
    </source>
</reference>
<dbReference type="InterPro" id="IPR036084">
    <property type="entry name" value="Ser_inhib-like_sf"/>
</dbReference>
<dbReference type="GeneTree" id="ENSGT00940000162219"/>
<dbReference type="Proteomes" id="UP000823872">
    <property type="component" value="Chromosome D1"/>
</dbReference>
<gene>
    <name evidence="3" type="primary">CCN4</name>
</gene>
<name>A0ABI7W6N3_FELCA</name>
<dbReference type="CDD" id="cd19941">
    <property type="entry name" value="TIL"/>
    <property type="match status" value="1"/>
</dbReference>
<evidence type="ECO:0000259" key="2">
    <source>
        <dbReference type="Pfam" id="PF01826"/>
    </source>
</evidence>
<keyword evidence="1" id="KW-1015">Disulfide bond</keyword>
<dbReference type="Ensembl" id="ENSFCTT00005009644.1">
    <property type="protein sequence ID" value="ENSFCTP00005005985.1"/>
    <property type="gene ID" value="ENSFCTG00005003587.1"/>
</dbReference>
<evidence type="ECO:0000313" key="4">
    <source>
        <dbReference type="Proteomes" id="UP000823872"/>
    </source>
</evidence>
<dbReference type="InterPro" id="IPR002919">
    <property type="entry name" value="TIL_dom"/>
</dbReference>
<accession>A0ABI7W6N3</accession>
<reference evidence="3 4" key="1">
    <citation type="submission" date="2021-02" db="EMBL/GenBank/DDBJ databases">
        <title>Safari Cat Assemblies.</title>
        <authorList>
            <person name="Bredemeyer K.R."/>
            <person name="Murphy W.J."/>
        </authorList>
    </citation>
    <scope>NUCLEOTIDE SEQUENCE [LARGE SCALE GENOMIC DNA]</scope>
</reference>
<reference evidence="3" key="3">
    <citation type="submission" date="2025-09" db="UniProtKB">
        <authorList>
            <consortium name="Ensembl"/>
        </authorList>
    </citation>
    <scope>IDENTIFICATION</scope>
    <source>
        <strain evidence="3">breed Abyssinian</strain>
    </source>
</reference>
<protein>
    <recommendedName>
        <fullName evidence="2">TIL domain-containing protein</fullName>
    </recommendedName>
</protein>
<dbReference type="PANTHER" id="PTHR11339">
    <property type="entry name" value="EXTRACELLULAR MATRIX GLYCOPROTEIN RELATED"/>
    <property type="match status" value="1"/>
</dbReference>
<proteinExistence type="predicted"/>